<evidence type="ECO:0000313" key="1">
    <source>
        <dbReference type="EMBL" id="KAK9324874.1"/>
    </source>
</evidence>
<gene>
    <name evidence="1" type="ORF">V1517DRAFT_315933</name>
</gene>
<organism evidence="1 2">
    <name type="scientific">Lipomyces orientalis</name>
    <dbReference type="NCBI Taxonomy" id="1233043"/>
    <lineage>
        <taxon>Eukaryota</taxon>
        <taxon>Fungi</taxon>
        <taxon>Dikarya</taxon>
        <taxon>Ascomycota</taxon>
        <taxon>Saccharomycotina</taxon>
        <taxon>Lipomycetes</taxon>
        <taxon>Lipomycetales</taxon>
        <taxon>Lipomycetaceae</taxon>
        <taxon>Lipomyces</taxon>
    </lineage>
</organism>
<evidence type="ECO:0000313" key="2">
    <source>
        <dbReference type="Proteomes" id="UP001489719"/>
    </source>
</evidence>
<keyword evidence="2" id="KW-1185">Reference proteome</keyword>
<comment type="caution">
    <text evidence="1">The sequence shown here is derived from an EMBL/GenBank/DDBJ whole genome shotgun (WGS) entry which is preliminary data.</text>
</comment>
<accession>A0ACC3TVC9</accession>
<dbReference type="EMBL" id="MU970045">
    <property type="protein sequence ID" value="KAK9324874.1"/>
    <property type="molecule type" value="Genomic_DNA"/>
</dbReference>
<proteinExistence type="predicted"/>
<name>A0ACC3TVC9_9ASCO</name>
<protein>
    <submittedName>
        <fullName evidence="1">Uncharacterized protein</fullName>
    </submittedName>
</protein>
<sequence>MKMDSTESLPSQIEQHDPAIVSSAFAQFKNLKSVATRQQLLNALFANLLPSDIWHLTKLLGERQLFVDIIALLPSEILIIVLSYVSAREVLSWQRVSKRWRDRLSSEFICSQIRRLEFPDEIPSQRPQDENNTKLEALRLCTFRSIAMKQSNRLATRKEISDLRPYIMAYWGGRLVVSGVMVGSDLKFTILYELFSDRRWKLQQSRESWYNLTCSEDICAGVTSLGKCKVWNLRSPSTCQERQLLSSNTRDMASSKKVVGVITMDQEVMVWDTEENEELPTERITDFLTARGQQLYRIGLNADREFTILLASRSIKNDVDSSILVFDFDQNLVFSAPLSFTSDTRLYRPLQPDYMYVTCSGIRTLTKLNLATFDMEKISGFLTSGDSLVGVPFRDSIFMLEGSYLTRLTLTSYSSTEAKWSYYGILFSLDQTSKMFDLQGDGHYICARMESGVLVFSFNLYDYQISGASENGVVEF</sequence>
<dbReference type="Proteomes" id="UP001489719">
    <property type="component" value="Unassembled WGS sequence"/>
</dbReference>
<reference evidence="2" key="1">
    <citation type="journal article" date="2024" name="Front. Bioeng. Biotechnol.">
        <title>Genome-scale model development and genomic sequencing of the oleaginous clade Lipomyces.</title>
        <authorList>
            <person name="Czajka J.J."/>
            <person name="Han Y."/>
            <person name="Kim J."/>
            <person name="Mondo S.J."/>
            <person name="Hofstad B.A."/>
            <person name="Robles A."/>
            <person name="Haridas S."/>
            <person name="Riley R."/>
            <person name="LaButti K."/>
            <person name="Pangilinan J."/>
            <person name="Andreopoulos W."/>
            <person name="Lipzen A."/>
            <person name="Yan J."/>
            <person name="Wang M."/>
            <person name="Ng V."/>
            <person name="Grigoriev I.V."/>
            <person name="Spatafora J.W."/>
            <person name="Magnuson J.K."/>
            <person name="Baker S.E."/>
            <person name="Pomraning K.R."/>
        </authorList>
    </citation>
    <scope>NUCLEOTIDE SEQUENCE [LARGE SCALE GENOMIC DNA]</scope>
    <source>
        <strain evidence="2">CBS 10300</strain>
    </source>
</reference>